<dbReference type="Gene3D" id="3.90.550.10">
    <property type="entry name" value="Spore Coat Polysaccharide Biosynthesis Protein SpsA, Chain A"/>
    <property type="match status" value="1"/>
</dbReference>
<evidence type="ECO:0000313" key="2">
    <source>
        <dbReference type="EMBL" id="SDS73879.1"/>
    </source>
</evidence>
<dbReference type="PANTHER" id="PTHR22916">
    <property type="entry name" value="GLYCOSYLTRANSFERASE"/>
    <property type="match status" value="1"/>
</dbReference>
<name>A0ABY0UIM2_9FLAO</name>
<dbReference type="Pfam" id="PF00535">
    <property type="entry name" value="Glycos_transf_2"/>
    <property type="match status" value="1"/>
</dbReference>
<feature type="domain" description="Glycosyltransferase 2-like" evidence="1">
    <location>
        <begin position="4"/>
        <end position="134"/>
    </location>
</feature>
<keyword evidence="3" id="KW-1185">Reference proteome</keyword>
<sequence>MKLSIIIPLYNKEKYIERCLKCLYKQGLENDTFEIIIVDDGSTDASFSIVRNFAIQHSLSNIKLIKQDNQGPSAARNNGLTQAIGEYLYFFDADDLLANNALNILVRLCKKNGLDILEFDSKEIEEEKLFNFPDSVDYNQNDFNISIYNANSFITKYNFRNQAWRYLIKRNYLLESNITFLEDMRAYEDLIFTASVFLQSNKISKVNIDAHRYIKVANSIVTTKNPKKNLEFILGMVKAVEEIDLLIEKYSSLSEKNQSVLQKLKAKQHVVVYALVVRAFKYRLEVNTLSTILTKLKTLNAYPVGIKSGNSGFKSVINAVLLPFINNKASLLLGLQIIRKF</sequence>
<evidence type="ECO:0000313" key="3">
    <source>
        <dbReference type="Proteomes" id="UP000199574"/>
    </source>
</evidence>
<evidence type="ECO:0000259" key="1">
    <source>
        <dbReference type="Pfam" id="PF00535"/>
    </source>
</evidence>
<dbReference type="InterPro" id="IPR001173">
    <property type="entry name" value="Glyco_trans_2-like"/>
</dbReference>
<dbReference type="SUPFAM" id="SSF53448">
    <property type="entry name" value="Nucleotide-diphospho-sugar transferases"/>
    <property type="match status" value="1"/>
</dbReference>
<gene>
    <name evidence="2" type="ORF">SAMN05192545_1961</name>
</gene>
<dbReference type="PANTHER" id="PTHR22916:SF3">
    <property type="entry name" value="UDP-GLCNAC:BETAGAL BETA-1,3-N-ACETYLGLUCOSAMINYLTRANSFERASE-LIKE PROTEIN 1"/>
    <property type="match status" value="1"/>
</dbReference>
<dbReference type="GeneID" id="90592516"/>
<proteinExistence type="predicted"/>
<dbReference type="Proteomes" id="UP000199574">
    <property type="component" value="Chromosome I"/>
</dbReference>
<dbReference type="InterPro" id="IPR029044">
    <property type="entry name" value="Nucleotide-diphossugar_trans"/>
</dbReference>
<protein>
    <submittedName>
        <fullName evidence="2">Glycosyltransferase involved in cell wall bisynthesis</fullName>
    </submittedName>
</protein>
<organism evidence="2 3">
    <name type="scientific">Maribacter dokdonensis</name>
    <dbReference type="NCBI Taxonomy" id="320912"/>
    <lineage>
        <taxon>Bacteria</taxon>
        <taxon>Pseudomonadati</taxon>
        <taxon>Bacteroidota</taxon>
        <taxon>Flavobacteriia</taxon>
        <taxon>Flavobacteriales</taxon>
        <taxon>Flavobacteriaceae</taxon>
        <taxon>Maribacter</taxon>
    </lineage>
</organism>
<dbReference type="RefSeq" id="WP_091605368.1">
    <property type="nucleotide sequence ID" value="NZ_LT629754.1"/>
</dbReference>
<dbReference type="EMBL" id="LT629754">
    <property type="protein sequence ID" value="SDS73879.1"/>
    <property type="molecule type" value="Genomic_DNA"/>
</dbReference>
<reference evidence="2 3" key="1">
    <citation type="submission" date="2016-10" db="EMBL/GenBank/DDBJ databases">
        <authorList>
            <person name="Varghese N."/>
            <person name="Submissions S."/>
        </authorList>
    </citation>
    <scope>NUCLEOTIDE SEQUENCE [LARGE SCALE GENOMIC DNA]</scope>
    <source>
        <strain evidence="2 3">MAR_2009_60</strain>
    </source>
</reference>
<accession>A0ABY0UIM2</accession>
<dbReference type="CDD" id="cd00761">
    <property type="entry name" value="Glyco_tranf_GTA_type"/>
    <property type="match status" value="1"/>
</dbReference>